<dbReference type="SUPFAM" id="SSF53850">
    <property type="entry name" value="Periplasmic binding protein-like II"/>
    <property type="match status" value="1"/>
</dbReference>
<reference evidence="6" key="1">
    <citation type="submission" date="2018-05" db="EMBL/GenBank/DDBJ databases">
        <authorList>
            <person name="Lanie J.A."/>
            <person name="Ng W.-L."/>
            <person name="Kazmierczak K.M."/>
            <person name="Andrzejewski T.M."/>
            <person name="Davidsen T.M."/>
            <person name="Wayne K.J."/>
            <person name="Tettelin H."/>
            <person name="Glass J.I."/>
            <person name="Rusch D."/>
            <person name="Podicherti R."/>
            <person name="Tsui H.-C.T."/>
            <person name="Winkler M.E."/>
        </authorList>
    </citation>
    <scope>NUCLEOTIDE SEQUENCE</scope>
</reference>
<proteinExistence type="inferred from homology"/>
<dbReference type="EMBL" id="UINC01004536">
    <property type="protein sequence ID" value="SVA15044.1"/>
    <property type="molecule type" value="Genomic_DNA"/>
</dbReference>
<dbReference type="InterPro" id="IPR000914">
    <property type="entry name" value="SBP_5_dom"/>
</dbReference>
<comment type="subcellular location">
    <subcellularLocation>
        <location evidence="1">Cell envelope</location>
    </subcellularLocation>
</comment>
<sequence length="506" mass="56250">MKFIKYLLFAYVIVCVNSNIYAKDLVIGIGGDIETFDVCCANFIQSHHALYAVYEPPVIYPTVKTSSGALVGDATDLDGTVFESWKAHSDGLTYTIKIRKGLTLQNGKPINSDLVRYMFERNLNTPGGGAWLLKNIAFVTKPPEIIDDYTIRLIGDKPSPMVMSSMYMTSSSMIDPEIVKEHATSDDPWATKWMTRNIAGGSGPYKLVKHIPDQEVVFEAWNGYKGDKAKIKRMIWKIIPSPAQRALLLKSGVIDIAEGLGEEEFKSLKGAKGVKIITAPSGNLIYLGMNSSIPPFNDVLVRRAVSYAVDYNDILKNVYNGDAKRLWGPFSGTNSFSLGDKAGYRTDTAKGKKLLGSSSYKDEIVTISIDSSKADRELLAVRIQSSMRSIGMKAEIEKLTPAVYSERKVGKKLQMTIDGMNAWIDDPNYSLSLTLECGVYGNYMDYCNKEVDSIIKNGWAETNLEKRRAMFERAQKLIIDDAPWAFIAQPNFKLAMKKGLGGYVHY</sequence>
<organism evidence="6">
    <name type="scientific">marine metagenome</name>
    <dbReference type="NCBI Taxonomy" id="408172"/>
    <lineage>
        <taxon>unclassified sequences</taxon>
        <taxon>metagenomes</taxon>
        <taxon>ecological metagenomes</taxon>
    </lineage>
</organism>
<dbReference type="AlphaFoldDB" id="A0A381TGZ7"/>
<keyword evidence="4" id="KW-0732">Signal</keyword>
<dbReference type="GO" id="GO:0030313">
    <property type="term" value="C:cell envelope"/>
    <property type="evidence" value="ECO:0007669"/>
    <property type="project" value="UniProtKB-SubCell"/>
</dbReference>
<dbReference type="PIRSF" id="PIRSF002741">
    <property type="entry name" value="MppA"/>
    <property type="match status" value="1"/>
</dbReference>
<dbReference type="InterPro" id="IPR039424">
    <property type="entry name" value="SBP_5"/>
</dbReference>
<evidence type="ECO:0000313" key="6">
    <source>
        <dbReference type="EMBL" id="SVA15044.1"/>
    </source>
</evidence>
<keyword evidence="3" id="KW-0813">Transport</keyword>
<name>A0A381TGZ7_9ZZZZ</name>
<dbReference type="GO" id="GO:0043190">
    <property type="term" value="C:ATP-binding cassette (ABC) transporter complex"/>
    <property type="evidence" value="ECO:0007669"/>
    <property type="project" value="InterPro"/>
</dbReference>
<dbReference type="Gene3D" id="3.40.190.10">
    <property type="entry name" value="Periplasmic binding protein-like II"/>
    <property type="match status" value="1"/>
</dbReference>
<dbReference type="CDD" id="cd08512">
    <property type="entry name" value="PBP2_NikA_DppA_OppA_like_7"/>
    <property type="match status" value="1"/>
</dbReference>
<accession>A0A381TGZ7</accession>
<gene>
    <name evidence="6" type="ORF">METZ01_LOCUS67898</name>
</gene>
<dbReference type="GO" id="GO:0015833">
    <property type="term" value="P:peptide transport"/>
    <property type="evidence" value="ECO:0007669"/>
    <property type="project" value="TreeGrafter"/>
</dbReference>
<dbReference type="Gene3D" id="3.10.105.10">
    <property type="entry name" value="Dipeptide-binding Protein, Domain 3"/>
    <property type="match status" value="1"/>
</dbReference>
<evidence type="ECO:0000256" key="4">
    <source>
        <dbReference type="ARBA" id="ARBA00022729"/>
    </source>
</evidence>
<evidence type="ECO:0000256" key="2">
    <source>
        <dbReference type="ARBA" id="ARBA00005695"/>
    </source>
</evidence>
<dbReference type="Pfam" id="PF00496">
    <property type="entry name" value="SBP_bac_5"/>
    <property type="match status" value="1"/>
</dbReference>
<dbReference type="InterPro" id="IPR030678">
    <property type="entry name" value="Peptide/Ni-bd"/>
</dbReference>
<dbReference type="Gene3D" id="3.90.76.10">
    <property type="entry name" value="Dipeptide-binding Protein, Domain 1"/>
    <property type="match status" value="1"/>
</dbReference>
<feature type="non-terminal residue" evidence="6">
    <location>
        <position position="506"/>
    </location>
</feature>
<protein>
    <recommendedName>
        <fullName evidence="5">Solute-binding protein family 5 domain-containing protein</fullName>
    </recommendedName>
</protein>
<dbReference type="PANTHER" id="PTHR30290:SF10">
    <property type="entry name" value="PERIPLASMIC OLIGOPEPTIDE-BINDING PROTEIN-RELATED"/>
    <property type="match status" value="1"/>
</dbReference>
<dbReference type="GO" id="GO:1904680">
    <property type="term" value="F:peptide transmembrane transporter activity"/>
    <property type="evidence" value="ECO:0007669"/>
    <property type="project" value="TreeGrafter"/>
</dbReference>
<comment type="similarity">
    <text evidence="2">Belongs to the bacterial solute-binding protein 5 family.</text>
</comment>
<dbReference type="PANTHER" id="PTHR30290">
    <property type="entry name" value="PERIPLASMIC BINDING COMPONENT OF ABC TRANSPORTER"/>
    <property type="match status" value="1"/>
</dbReference>
<dbReference type="GO" id="GO:0042597">
    <property type="term" value="C:periplasmic space"/>
    <property type="evidence" value="ECO:0007669"/>
    <property type="project" value="UniProtKB-ARBA"/>
</dbReference>
<evidence type="ECO:0000256" key="1">
    <source>
        <dbReference type="ARBA" id="ARBA00004196"/>
    </source>
</evidence>
<evidence type="ECO:0000259" key="5">
    <source>
        <dbReference type="Pfam" id="PF00496"/>
    </source>
</evidence>
<evidence type="ECO:0000256" key="3">
    <source>
        <dbReference type="ARBA" id="ARBA00022448"/>
    </source>
</evidence>
<feature type="domain" description="Solute-binding protein family 5" evidence="5">
    <location>
        <begin position="82"/>
        <end position="439"/>
    </location>
</feature>